<proteinExistence type="inferred from homology"/>
<dbReference type="NCBIfam" id="NF008845">
    <property type="entry name" value="PRK11883.1-5"/>
    <property type="match status" value="1"/>
</dbReference>
<dbReference type="InterPro" id="IPR050464">
    <property type="entry name" value="Zeta_carotene_desat/Oxidored"/>
</dbReference>
<dbReference type="InterPro" id="IPR002937">
    <property type="entry name" value="Amino_oxidase"/>
</dbReference>
<dbReference type="PANTHER" id="PTHR42923:SF3">
    <property type="entry name" value="PROTOPORPHYRINOGEN OXIDASE"/>
    <property type="match status" value="1"/>
</dbReference>
<keyword evidence="8 11" id="KW-0274">FAD</keyword>
<dbReference type="RefSeq" id="WP_380705857.1">
    <property type="nucleotide sequence ID" value="NZ_JBHSAP010000018.1"/>
</dbReference>
<comment type="similarity">
    <text evidence="4 11">Belongs to the protoporphyrinogen/coproporphyrinogen oxidase family. Coproporphyrinogen III oxidase subfamily.</text>
</comment>
<accession>A0ABV8JLG4</accession>
<name>A0ABV8JLG4_9BACL</name>
<evidence type="ECO:0000256" key="2">
    <source>
        <dbReference type="ARBA" id="ARBA00001974"/>
    </source>
</evidence>
<protein>
    <recommendedName>
        <fullName evidence="6 11">Coproporphyrinogen III oxidase</fullName>
        <ecNumber evidence="5 11">1.3.3.15</ecNumber>
    </recommendedName>
</protein>
<comment type="function">
    <text evidence="11">Involved in coproporphyrin-dependent heme b biosynthesis. Catalyzes the oxidation of coproporphyrinogen III to coproporphyrin III.</text>
</comment>
<gene>
    <name evidence="13" type="primary">hemY</name>
    <name evidence="13" type="ORF">ACFOUO_14585</name>
</gene>
<keyword evidence="9 11" id="KW-0560">Oxidoreductase</keyword>
<evidence type="ECO:0000256" key="3">
    <source>
        <dbReference type="ARBA" id="ARBA00004744"/>
    </source>
</evidence>
<evidence type="ECO:0000256" key="6">
    <source>
        <dbReference type="ARBA" id="ARBA00019046"/>
    </source>
</evidence>
<dbReference type="SUPFAM" id="SSF54373">
    <property type="entry name" value="FAD-linked reductases, C-terminal domain"/>
    <property type="match status" value="1"/>
</dbReference>
<dbReference type="Gene3D" id="3.90.660.20">
    <property type="entry name" value="Protoporphyrinogen oxidase, mitochondrial, domain 2"/>
    <property type="match status" value="1"/>
</dbReference>
<evidence type="ECO:0000256" key="7">
    <source>
        <dbReference type="ARBA" id="ARBA00022630"/>
    </source>
</evidence>
<dbReference type="Gene3D" id="1.10.3110.10">
    <property type="entry name" value="protoporphyrinogen ix oxidase, domain 3"/>
    <property type="match status" value="1"/>
</dbReference>
<dbReference type="GO" id="GO:0004729">
    <property type="term" value="F:oxygen-dependent protoporphyrinogen oxidase activity"/>
    <property type="evidence" value="ECO:0007669"/>
    <property type="project" value="UniProtKB-EC"/>
</dbReference>
<sequence>MDKPRHIVIAGGGITGLTAAFYLEKEAREKGLPLTFTLLEATSRLGGKIETERADSFVMEKGPDSFLERKTSAKQLVADLGMEEELVRNRTGQAYILQNHQLIPIPEGAVMGIPTQLSSFVTTRLFSPAGKLRAAADLFLPRRKSAGDTSVGAFFRRRLGDEVVDRLIEPLLSGIYAGNLDHLSLQATFPQFAEMEAKHRSLILGMKKNRPKQAISRPKGQFLTLKRGLESLVEAIEKTLPASSVKKNTSLREVEKTAEGYRVTLTEGEVITADGIIATPPYEVTRRLLSRYNLPASPEEIPPTSVATVILGFEAIDVPLELDGTGFVVPRREDTTITACTWTHRKWPHTVPPEKALIRCYVGRSGDETIVDEPDEVIIGRVREDMRRILSIHNPPVFTRITRWPKAMPQYAVGHAQWLNRLREEIRHQLPGLYLAGASYAGIGIPDCINQGKQAVQDTLSRLFAER</sequence>
<keyword evidence="14" id="KW-1185">Reference proteome</keyword>
<comment type="subcellular location">
    <subcellularLocation>
        <location evidence="11">Cytoplasm</location>
    </subcellularLocation>
</comment>
<feature type="domain" description="Amine oxidase" evidence="12">
    <location>
        <begin position="14"/>
        <end position="458"/>
    </location>
</feature>
<evidence type="ECO:0000256" key="5">
    <source>
        <dbReference type="ARBA" id="ARBA00012402"/>
    </source>
</evidence>
<organism evidence="13 14">
    <name type="scientific">Salinithrix halophila</name>
    <dbReference type="NCBI Taxonomy" id="1485204"/>
    <lineage>
        <taxon>Bacteria</taxon>
        <taxon>Bacillati</taxon>
        <taxon>Bacillota</taxon>
        <taxon>Bacilli</taxon>
        <taxon>Bacillales</taxon>
        <taxon>Thermoactinomycetaceae</taxon>
        <taxon>Salinithrix</taxon>
    </lineage>
</organism>
<evidence type="ECO:0000313" key="14">
    <source>
        <dbReference type="Proteomes" id="UP001595843"/>
    </source>
</evidence>
<dbReference type="Pfam" id="PF01593">
    <property type="entry name" value="Amino_oxidase"/>
    <property type="match status" value="1"/>
</dbReference>
<dbReference type="InterPro" id="IPR036188">
    <property type="entry name" value="FAD/NAD-bd_sf"/>
</dbReference>
<evidence type="ECO:0000256" key="4">
    <source>
        <dbReference type="ARBA" id="ARBA00008310"/>
    </source>
</evidence>
<comment type="pathway">
    <text evidence="3 11">Porphyrin-containing compound metabolism; protoheme biosynthesis.</text>
</comment>
<dbReference type="SUPFAM" id="SSF51905">
    <property type="entry name" value="FAD/NAD(P)-binding domain"/>
    <property type="match status" value="1"/>
</dbReference>
<evidence type="ECO:0000256" key="10">
    <source>
        <dbReference type="ARBA" id="ARBA00023133"/>
    </source>
</evidence>
<reference evidence="14" key="1">
    <citation type="journal article" date="2019" name="Int. J. Syst. Evol. Microbiol.">
        <title>The Global Catalogue of Microorganisms (GCM) 10K type strain sequencing project: providing services to taxonomists for standard genome sequencing and annotation.</title>
        <authorList>
            <consortium name="The Broad Institute Genomics Platform"/>
            <consortium name="The Broad Institute Genome Sequencing Center for Infectious Disease"/>
            <person name="Wu L."/>
            <person name="Ma J."/>
        </authorList>
    </citation>
    <scope>NUCLEOTIDE SEQUENCE [LARGE SCALE GENOMIC DNA]</scope>
    <source>
        <strain evidence="14">IBRC-M 10813</strain>
    </source>
</reference>
<keyword evidence="7 11" id="KW-0285">Flavoprotein</keyword>
<dbReference type="EC" id="1.3.3.15" evidence="5 11"/>
<dbReference type="NCBIfam" id="TIGR00562">
    <property type="entry name" value="proto_IX_ox"/>
    <property type="match status" value="1"/>
</dbReference>
<comment type="catalytic activity">
    <reaction evidence="1">
        <text>coproporphyrinogen III + 3 O2 = coproporphyrin III + 3 H2O2</text>
        <dbReference type="Rhea" id="RHEA:43436"/>
        <dbReference type="ChEBI" id="CHEBI:15379"/>
        <dbReference type="ChEBI" id="CHEBI:16240"/>
        <dbReference type="ChEBI" id="CHEBI:57309"/>
        <dbReference type="ChEBI" id="CHEBI:131725"/>
        <dbReference type="EC" id="1.3.3.15"/>
    </reaction>
    <physiologicalReaction direction="left-to-right" evidence="1">
        <dbReference type="Rhea" id="RHEA:43437"/>
    </physiologicalReaction>
</comment>
<comment type="cofactor">
    <cofactor evidence="2 11">
        <name>FAD</name>
        <dbReference type="ChEBI" id="CHEBI:57692"/>
    </cofactor>
</comment>
<dbReference type="PANTHER" id="PTHR42923">
    <property type="entry name" value="PROTOPORPHYRINOGEN OXIDASE"/>
    <property type="match status" value="1"/>
</dbReference>
<comment type="caution">
    <text evidence="13">The sequence shown here is derived from an EMBL/GenBank/DDBJ whole genome shotgun (WGS) entry which is preliminary data.</text>
</comment>
<keyword evidence="11" id="KW-0963">Cytoplasm</keyword>
<evidence type="ECO:0000313" key="13">
    <source>
        <dbReference type="EMBL" id="MFC4078026.1"/>
    </source>
</evidence>
<evidence type="ECO:0000256" key="9">
    <source>
        <dbReference type="ARBA" id="ARBA00023002"/>
    </source>
</evidence>
<evidence type="ECO:0000256" key="11">
    <source>
        <dbReference type="RuleBase" id="RU364052"/>
    </source>
</evidence>
<evidence type="ECO:0000256" key="8">
    <source>
        <dbReference type="ARBA" id="ARBA00022827"/>
    </source>
</evidence>
<evidence type="ECO:0000259" key="12">
    <source>
        <dbReference type="Pfam" id="PF01593"/>
    </source>
</evidence>
<evidence type="ECO:0000256" key="1">
    <source>
        <dbReference type="ARBA" id="ARBA00001755"/>
    </source>
</evidence>
<dbReference type="EMBL" id="JBHSAP010000018">
    <property type="protein sequence ID" value="MFC4078026.1"/>
    <property type="molecule type" value="Genomic_DNA"/>
</dbReference>
<dbReference type="InterPro" id="IPR004572">
    <property type="entry name" value="Protoporphyrinogen_oxidase"/>
</dbReference>
<dbReference type="Gene3D" id="3.50.50.60">
    <property type="entry name" value="FAD/NAD(P)-binding domain"/>
    <property type="match status" value="1"/>
</dbReference>
<dbReference type="Proteomes" id="UP001595843">
    <property type="component" value="Unassembled WGS sequence"/>
</dbReference>
<keyword evidence="10 11" id="KW-0350">Heme biosynthesis</keyword>